<gene>
    <name evidence="1" type="ORF">AVEN_212336_1</name>
</gene>
<keyword evidence="2" id="KW-1185">Reference proteome</keyword>
<accession>A0A4Y2EZH2</accession>
<dbReference type="AlphaFoldDB" id="A0A4Y2EZH2"/>
<name>A0A4Y2EZH2_ARAVE</name>
<proteinExistence type="predicted"/>
<organism evidence="1 2">
    <name type="scientific">Araneus ventricosus</name>
    <name type="common">Orbweaver spider</name>
    <name type="synonym">Epeira ventricosa</name>
    <dbReference type="NCBI Taxonomy" id="182803"/>
    <lineage>
        <taxon>Eukaryota</taxon>
        <taxon>Metazoa</taxon>
        <taxon>Ecdysozoa</taxon>
        <taxon>Arthropoda</taxon>
        <taxon>Chelicerata</taxon>
        <taxon>Arachnida</taxon>
        <taxon>Araneae</taxon>
        <taxon>Araneomorphae</taxon>
        <taxon>Entelegynae</taxon>
        <taxon>Araneoidea</taxon>
        <taxon>Araneidae</taxon>
        <taxon>Araneus</taxon>
    </lineage>
</organism>
<comment type="caution">
    <text evidence="1">The sequence shown here is derived from an EMBL/GenBank/DDBJ whole genome shotgun (WGS) entry which is preliminary data.</text>
</comment>
<dbReference type="EMBL" id="BGPR01000765">
    <property type="protein sequence ID" value="GBM34633.1"/>
    <property type="molecule type" value="Genomic_DNA"/>
</dbReference>
<evidence type="ECO:0000313" key="2">
    <source>
        <dbReference type="Proteomes" id="UP000499080"/>
    </source>
</evidence>
<reference evidence="1 2" key="1">
    <citation type="journal article" date="2019" name="Sci. Rep.">
        <title>Orb-weaving spider Araneus ventricosus genome elucidates the spidroin gene catalogue.</title>
        <authorList>
            <person name="Kono N."/>
            <person name="Nakamura H."/>
            <person name="Ohtoshi R."/>
            <person name="Moran D.A.P."/>
            <person name="Shinohara A."/>
            <person name="Yoshida Y."/>
            <person name="Fujiwara M."/>
            <person name="Mori M."/>
            <person name="Tomita M."/>
            <person name="Arakawa K."/>
        </authorList>
    </citation>
    <scope>NUCLEOTIDE SEQUENCE [LARGE SCALE GENOMIC DNA]</scope>
</reference>
<dbReference type="Proteomes" id="UP000499080">
    <property type="component" value="Unassembled WGS sequence"/>
</dbReference>
<evidence type="ECO:0000313" key="1">
    <source>
        <dbReference type="EMBL" id="GBM34633.1"/>
    </source>
</evidence>
<sequence>MVCDGLGRCLTGRCEMSPVLWLRFQLALFKVWSADDHFWNELADVHFSNELPAAGRQAVAPSETQASASYFWKSSSRGLQSTPINLSLARHLPQVILRGIKIALTNRR</sequence>
<protein>
    <submittedName>
        <fullName evidence="1">Uncharacterized protein</fullName>
    </submittedName>
</protein>